<proteinExistence type="predicted"/>
<comment type="caution">
    <text evidence="1">The sequence shown here is derived from an EMBL/GenBank/DDBJ whole genome shotgun (WGS) entry which is preliminary data.</text>
</comment>
<gene>
    <name evidence="1" type="ORF">ATK78_3394</name>
</gene>
<organism evidence="1 2">
    <name type="scientific">Pedobacter metabolipauper</name>
    <dbReference type="NCBI Taxonomy" id="425513"/>
    <lineage>
        <taxon>Bacteria</taxon>
        <taxon>Pseudomonadati</taxon>
        <taxon>Bacteroidota</taxon>
        <taxon>Sphingobacteriia</taxon>
        <taxon>Sphingobacteriales</taxon>
        <taxon>Sphingobacteriaceae</taxon>
        <taxon>Pedobacter</taxon>
    </lineage>
</organism>
<dbReference type="Proteomes" id="UP000295620">
    <property type="component" value="Unassembled WGS sequence"/>
</dbReference>
<keyword evidence="2" id="KW-1185">Reference proteome</keyword>
<protein>
    <submittedName>
        <fullName evidence="1">Uncharacterized protein</fullName>
    </submittedName>
</protein>
<dbReference type="AlphaFoldDB" id="A0A4V3D137"/>
<name>A0A4V3D137_9SPHI</name>
<dbReference type="EMBL" id="SNYC01000005">
    <property type="protein sequence ID" value="TDQ08874.1"/>
    <property type="molecule type" value="Genomic_DNA"/>
</dbReference>
<dbReference type="RefSeq" id="WP_133577213.1">
    <property type="nucleotide sequence ID" value="NZ_SNYC01000005.1"/>
</dbReference>
<accession>A0A4V3D137</accession>
<dbReference type="OrthoDB" id="1494533at2"/>
<evidence type="ECO:0000313" key="1">
    <source>
        <dbReference type="EMBL" id="TDQ08874.1"/>
    </source>
</evidence>
<evidence type="ECO:0000313" key="2">
    <source>
        <dbReference type="Proteomes" id="UP000295620"/>
    </source>
</evidence>
<sequence length="221" mass="25465">MIYLIDDNRREQQREYGCNYIADGTYSDVLTVWNRRSESDDFSMLKSAACILLHDSFPDFNSAGEILQGSTKVAENIKDGARIDKCPLVLFSNSFTGFEQGEIKQKEITGLNKRLFYTNLEDFILHYKTIGEIQLKILAYGKNFKHRELEDLHAQIANFIAVHGMEIARKDAIDLVEKFSTISESGEELKKQFADLDGRSYINLLDKIIKFYVRYGRSIYS</sequence>
<reference evidence="1 2" key="1">
    <citation type="submission" date="2019-03" db="EMBL/GenBank/DDBJ databases">
        <title>Genomic Encyclopedia of Archaeal and Bacterial Type Strains, Phase II (KMG-II): from individual species to whole genera.</title>
        <authorList>
            <person name="Goeker M."/>
        </authorList>
    </citation>
    <scope>NUCLEOTIDE SEQUENCE [LARGE SCALE GENOMIC DNA]</scope>
    <source>
        <strain evidence="1 2">DSM 19035</strain>
    </source>
</reference>